<keyword evidence="2" id="KW-0732">Signal</keyword>
<feature type="region of interest" description="Disordered" evidence="1">
    <location>
        <begin position="20"/>
        <end position="83"/>
    </location>
</feature>
<dbReference type="RefSeq" id="WP_104228867.1">
    <property type="nucleotide sequence ID" value="NZ_PSNW01000001.1"/>
</dbReference>
<dbReference type="AlphaFoldDB" id="A0A2S5TLS3"/>
<evidence type="ECO:0000256" key="2">
    <source>
        <dbReference type="SAM" id="SignalP"/>
    </source>
</evidence>
<feature type="signal peptide" evidence="2">
    <location>
        <begin position="1"/>
        <end position="20"/>
    </location>
</feature>
<reference evidence="3 4" key="1">
    <citation type="submission" date="2018-02" db="EMBL/GenBank/DDBJ databases">
        <title>Genome sequencing of Solimonas sp. HR-BB.</title>
        <authorList>
            <person name="Lee Y."/>
            <person name="Jeon C.O."/>
        </authorList>
    </citation>
    <scope>NUCLEOTIDE SEQUENCE [LARGE SCALE GENOMIC DNA]</scope>
    <source>
        <strain evidence="3 4">HR-BB</strain>
    </source>
</reference>
<feature type="compositionally biased region" description="Low complexity" evidence="1">
    <location>
        <begin position="57"/>
        <end position="71"/>
    </location>
</feature>
<feature type="chain" id="PRO_5015485854" evidence="2">
    <location>
        <begin position="21"/>
        <end position="172"/>
    </location>
</feature>
<evidence type="ECO:0000313" key="4">
    <source>
        <dbReference type="Proteomes" id="UP000238220"/>
    </source>
</evidence>
<organism evidence="3 4">
    <name type="scientific">Solimonas fluminis</name>
    <dbReference type="NCBI Taxonomy" id="2086571"/>
    <lineage>
        <taxon>Bacteria</taxon>
        <taxon>Pseudomonadati</taxon>
        <taxon>Pseudomonadota</taxon>
        <taxon>Gammaproteobacteria</taxon>
        <taxon>Nevskiales</taxon>
        <taxon>Nevskiaceae</taxon>
        <taxon>Solimonas</taxon>
    </lineage>
</organism>
<protein>
    <submittedName>
        <fullName evidence="3">Uncharacterized protein</fullName>
    </submittedName>
</protein>
<sequence>MSARLLAALIALAACGPLQAAEPASPAPEPPAAAEPGPVQEPAPDGMPAGPQPPAAEVPATADAPTEAAPAVEPPAPAAAREREVEGTKLLFLRMTLRIKLVEQELLSMSPDRLLEHMGAAADLLDQLRNRPLEEPEIARAESMEQYLQFLAESYVQLHAGKSPKKPKKRRK</sequence>
<comment type="caution">
    <text evidence="3">The sequence shown here is derived from an EMBL/GenBank/DDBJ whole genome shotgun (WGS) entry which is preliminary data.</text>
</comment>
<dbReference type="EMBL" id="PSNW01000001">
    <property type="protein sequence ID" value="PPE75902.1"/>
    <property type="molecule type" value="Genomic_DNA"/>
</dbReference>
<proteinExistence type="predicted"/>
<dbReference type="Proteomes" id="UP000238220">
    <property type="component" value="Unassembled WGS sequence"/>
</dbReference>
<evidence type="ECO:0000256" key="1">
    <source>
        <dbReference type="SAM" id="MobiDB-lite"/>
    </source>
</evidence>
<gene>
    <name evidence="3" type="ORF">C3942_03195</name>
</gene>
<dbReference type="OrthoDB" id="9981136at2"/>
<accession>A0A2S5TLS3</accession>
<keyword evidence="4" id="KW-1185">Reference proteome</keyword>
<dbReference type="PROSITE" id="PS51257">
    <property type="entry name" value="PROKAR_LIPOPROTEIN"/>
    <property type="match status" value="1"/>
</dbReference>
<evidence type="ECO:0000313" key="3">
    <source>
        <dbReference type="EMBL" id="PPE75902.1"/>
    </source>
</evidence>
<feature type="compositionally biased region" description="Low complexity" evidence="1">
    <location>
        <begin position="34"/>
        <end position="44"/>
    </location>
</feature>
<name>A0A2S5TLS3_9GAMM</name>